<dbReference type="InterPro" id="IPR009506">
    <property type="entry name" value="YjiS-like"/>
</dbReference>
<accession>A0ABT4VPL5</accession>
<sequence length="48" mass="5741">MSILKGYQNWRKYRRTADQLRSLPDNVLSDIGVDRYSIDEYARKASKY</sequence>
<name>A0ABT4VPL5_9HYPH</name>
<reference evidence="2" key="1">
    <citation type="submission" date="2022-11" db="EMBL/GenBank/DDBJ databases">
        <title>Hoeflea poritis sp. nov., isolated from scleractinian coral Porites lutea.</title>
        <authorList>
            <person name="Zhang G."/>
            <person name="Wei Q."/>
            <person name="Cai L."/>
        </authorList>
    </citation>
    <scope>NUCLEOTIDE SEQUENCE</scope>
    <source>
        <strain evidence="2">E7-10</strain>
    </source>
</reference>
<evidence type="ECO:0000313" key="2">
    <source>
        <dbReference type="EMBL" id="MDA4846651.1"/>
    </source>
</evidence>
<organism evidence="2 3">
    <name type="scientific">Hoeflea poritis</name>
    <dbReference type="NCBI Taxonomy" id="2993659"/>
    <lineage>
        <taxon>Bacteria</taxon>
        <taxon>Pseudomonadati</taxon>
        <taxon>Pseudomonadota</taxon>
        <taxon>Alphaproteobacteria</taxon>
        <taxon>Hyphomicrobiales</taxon>
        <taxon>Rhizobiaceae</taxon>
        <taxon>Hoeflea</taxon>
    </lineage>
</organism>
<feature type="domain" description="YjiS-like" evidence="1">
    <location>
        <begin position="7"/>
        <end position="36"/>
    </location>
</feature>
<evidence type="ECO:0000259" key="1">
    <source>
        <dbReference type="Pfam" id="PF06568"/>
    </source>
</evidence>
<comment type="caution">
    <text evidence="2">The sequence shown here is derived from an EMBL/GenBank/DDBJ whole genome shotgun (WGS) entry which is preliminary data.</text>
</comment>
<dbReference type="EMBL" id="JAPJZH010000009">
    <property type="protein sequence ID" value="MDA4846651.1"/>
    <property type="molecule type" value="Genomic_DNA"/>
</dbReference>
<dbReference type="Pfam" id="PF06568">
    <property type="entry name" value="YjiS-like"/>
    <property type="match status" value="1"/>
</dbReference>
<dbReference type="Proteomes" id="UP001148313">
    <property type="component" value="Unassembled WGS sequence"/>
</dbReference>
<proteinExistence type="predicted"/>
<keyword evidence="3" id="KW-1185">Reference proteome</keyword>
<protein>
    <submittedName>
        <fullName evidence="2">DUF1127 domain-containing protein</fullName>
    </submittedName>
</protein>
<gene>
    <name evidence="2" type="ORF">OOZ53_14910</name>
</gene>
<dbReference type="RefSeq" id="WP_271090435.1">
    <property type="nucleotide sequence ID" value="NZ_JAPJZH010000009.1"/>
</dbReference>
<evidence type="ECO:0000313" key="3">
    <source>
        <dbReference type="Proteomes" id="UP001148313"/>
    </source>
</evidence>